<protein>
    <submittedName>
        <fullName evidence="2">Polymer-forming cytoskeletal protein</fullName>
    </submittedName>
</protein>
<sequence>MWGDKDEKKKKETIFEEDHYTFLGKGVDFKGKANFDGTVRVDGHFEGEITTADTLIIGEHAVIKGSIIGGVIVSGGKVEGNIVASKKVQLLKPAVLIGDVQSPSFSMEEGVLFQGVCDMGISHLDDLEPSTTLENVHDLNAHRDHKLRSQEA</sequence>
<accession>A0ABU3K966</accession>
<dbReference type="Proteomes" id="UP001250932">
    <property type="component" value="Unassembled WGS sequence"/>
</dbReference>
<gene>
    <name evidence="2" type="ORF">PPG34_11125</name>
</gene>
<dbReference type="InterPro" id="IPR007607">
    <property type="entry name" value="BacA/B"/>
</dbReference>
<evidence type="ECO:0000256" key="1">
    <source>
        <dbReference type="ARBA" id="ARBA00044755"/>
    </source>
</evidence>
<organism evidence="2 3">
    <name type="scientific">Candidatus Nitronereus thalassa</name>
    <dbReference type="NCBI Taxonomy" id="3020898"/>
    <lineage>
        <taxon>Bacteria</taxon>
        <taxon>Pseudomonadati</taxon>
        <taxon>Nitrospirota</taxon>
        <taxon>Nitrospiria</taxon>
        <taxon>Nitrospirales</taxon>
        <taxon>Nitrospiraceae</taxon>
        <taxon>Candidatus Nitronereus</taxon>
    </lineage>
</organism>
<evidence type="ECO:0000313" key="3">
    <source>
        <dbReference type="Proteomes" id="UP001250932"/>
    </source>
</evidence>
<reference evidence="2 3" key="1">
    <citation type="journal article" date="2023" name="ISME J.">
        <title>Cultivation and genomic characterization of novel and ubiquitous marine nitrite-oxidizing bacteria from the Nitrospirales.</title>
        <authorList>
            <person name="Mueller A.J."/>
            <person name="Daebeler A."/>
            <person name="Herbold C.W."/>
            <person name="Kirkegaard R.H."/>
            <person name="Daims H."/>
        </authorList>
    </citation>
    <scope>NUCLEOTIDE SEQUENCE [LARGE SCALE GENOMIC DNA]</scope>
    <source>
        <strain evidence="2 3">EB</strain>
    </source>
</reference>
<dbReference type="EMBL" id="JAQOUE010000001">
    <property type="protein sequence ID" value="MDT7042907.1"/>
    <property type="molecule type" value="Genomic_DNA"/>
</dbReference>
<dbReference type="RefSeq" id="WP_313833373.1">
    <property type="nucleotide sequence ID" value="NZ_JAQOUE010000001.1"/>
</dbReference>
<comment type="similarity">
    <text evidence="1">Belongs to the bactofilin family.</text>
</comment>
<comment type="caution">
    <text evidence="2">The sequence shown here is derived from an EMBL/GenBank/DDBJ whole genome shotgun (WGS) entry which is preliminary data.</text>
</comment>
<keyword evidence="3" id="KW-1185">Reference proteome</keyword>
<dbReference type="Pfam" id="PF04519">
    <property type="entry name" value="Bactofilin"/>
    <property type="match status" value="1"/>
</dbReference>
<proteinExistence type="inferred from homology"/>
<evidence type="ECO:0000313" key="2">
    <source>
        <dbReference type="EMBL" id="MDT7042907.1"/>
    </source>
</evidence>
<dbReference type="PANTHER" id="PTHR35024:SF4">
    <property type="entry name" value="POLYMER-FORMING CYTOSKELETAL PROTEIN"/>
    <property type="match status" value="1"/>
</dbReference>
<dbReference type="PANTHER" id="PTHR35024">
    <property type="entry name" value="HYPOTHETICAL CYTOSOLIC PROTEIN"/>
    <property type="match status" value="1"/>
</dbReference>
<name>A0ABU3K966_9BACT</name>